<gene>
    <name evidence="1" type="ORF">COS58_01160</name>
</gene>
<dbReference type="Gene3D" id="3.40.630.10">
    <property type="entry name" value="Zn peptidases"/>
    <property type="match status" value="1"/>
</dbReference>
<reference evidence="2" key="1">
    <citation type="submission" date="2017-09" db="EMBL/GenBank/DDBJ databases">
        <title>Depth-based differentiation of microbial function through sediment-hosted aquifers and enrichment of novel symbionts in the deep terrestrial subsurface.</title>
        <authorList>
            <person name="Probst A.J."/>
            <person name="Ladd B."/>
            <person name="Jarett J.K."/>
            <person name="Geller-Mcgrath D.E."/>
            <person name="Sieber C.M.K."/>
            <person name="Emerson J.B."/>
            <person name="Anantharaman K."/>
            <person name="Thomas B.C."/>
            <person name="Malmstrom R."/>
            <person name="Stieglmeier M."/>
            <person name="Klingl A."/>
            <person name="Woyke T."/>
            <person name="Ryan C.M."/>
            <person name="Banfield J.F."/>
        </authorList>
    </citation>
    <scope>NUCLEOTIDE SEQUENCE [LARGE SCALE GENOMIC DNA]</scope>
</reference>
<protein>
    <recommendedName>
        <fullName evidence="3">Lipoyl-binding domain-containing protein</fullName>
    </recommendedName>
</protein>
<evidence type="ECO:0000313" key="2">
    <source>
        <dbReference type="Proteomes" id="UP000228561"/>
    </source>
</evidence>
<name>A0A2M7B9G1_9BACT</name>
<dbReference type="EMBL" id="PEVG01000013">
    <property type="protein sequence ID" value="PIU99689.1"/>
    <property type="molecule type" value="Genomic_DNA"/>
</dbReference>
<dbReference type="AlphaFoldDB" id="A0A2M7B9G1"/>
<comment type="caution">
    <text evidence="1">The sequence shown here is derived from an EMBL/GenBank/DDBJ whole genome shotgun (WGS) entry which is preliminary data.</text>
</comment>
<accession>A0A2M7B9G1</accession>
<proteinExistence type="predicted"/>
<feature type="non-terminal residue" evidence="1">
    <location>
        <position position="1"/>
    </location>
</feature>
<evidence type="ECO:0000313" key="1">
    <source>
        <dbReference type="EMBL" id="PIU99689.1"/>
    </source>
</evidence>
<dbReference type="Proteomes" id="UP000228561">
    <property type="component" value="Unassembled WGS sequence"/>
</dbReference>
<sequence>IIEFLIKPGQFVKTGSALAKITNVLGKIEEIIFATKDCYIIALNDYAVSFPGDSLLGVAVAVKTQNEDNKTQSAPKG</sequence>
<evidence type="ECO:0008006" key="3">
    <source>
        <dbReference type="Google" id="ProtNLM"/>
    </source>
</evidence>
<organism evidence="1 2">
    <name type="scientific">Candidatus Tagabacteria bacterium CG03_land_8_20_14_0_80_41_22</name>
    <dbReference type="NCBI Taxonomy" id="1975020"/>
    <lineage>
        <taxon>Bacteria</taxon>
        <taxon>Candidatus Tagaibacteriota</taxon>
    </lineage>
</organism>